<sequence>MKAVAANRGVPGARLDVCHVMTLHDPSDLPTDRLSVQVSSLQESHAALVNSTWKFRIGEFSERIIRNMILNFPSCCVLDSDGQPVAWILTYCDCAMGILYTMPGHRRKGYAKALVYGFVVLINRVEADPVDVLVDHWPDFSVLLVKPMRQEEADLYKGVCIFAKDGVALKNVLLETDILDWTQYLCLSFDLCYEETVKAVAANRGVKGTKMSVCHMIKLDDCSDLPTDGLSVQVSSLQESHTALVNSTWKFGSGKFSERMIRNMILNFPSCCVLDSDGQPVAWILTYCDCAMGILYTMPEHRKKGYAKALVSIMAKKLHSEGYPLYCFIEEHNRLSYSLFASLGFTEDPSYRVTWYSFNEMFLNPQ</sequence>
<dbReference type="GeneTree" id="ENSGT00950000183133"/>
<evidence type="ECO:0000259" key="2">
    <source>
        <dbReference type="PROSITE" id="PS51186"/>
    </source>
</evidence>
<reference evidence="3" key="2">
    <citation type="submission" date="2025-08" db="UniProtKB">
        <authorList>
            <consortium name="Ensembl"/>
        </authorList>
    </citation>
    <scope>IDENTIFICATION</scope>
</reference>
<dbReference type="Pfam" id="PF06021">
    <property type="entry name" value="Gly_acyl_tr_N"/>
    <property type="match status" value="1"/>
</dbReference>
<dbReference type="EC" id="2.3.1.-" evidence="1"/>
<dbReference type="Ensembl" id="ENSPNAT00000043994.1">
    <property type="protein sequence ID" value="ENSPNAP00000056167.1"/>
    <property type="gene ID" value="ENSPNAG00000030477.1"/>
</dbReference>
<dbReference type="InterPro" id="IPR000182">
    <property type="entry name" value="GNAT_dom"/>
</dbReference>
<evidence type="ECO:0000313" key="3">
    <source>
        <dbReference type="Ensembl" id="ENSPNAP00000056167.1"/>
    </source>
</evidence>
<dbReference type="SUPFAM" id="SSF55729">
    <property type="entry name" value="Acyl-CoA N-acyltransferases (Nat)"/>
    <property type="match status" value="2"/>
</dbReference>
<protein>
    <recommendedName>
        <fullName evidence="1">Glycine N-acyltransferase-like protein</fullName>
        <ecNumber evidence="1">2.3.1.-</ecNumber>
    </recommendedName>
</protein>
<dbReference type="Pfam" id="PF08445">
    <property type="entry name" value="FR47"/>
    <property type="match status" value="1"/>
</dbReference>
<dbReference type="AlphaFoldDB" id="A0AAR2K0Y4"/>
<dbReference type="GO" id="GO:0047961">
    <property type="term" value="F:glycine N-acyltransferase activity"/>
    <property type="evidence" value="ECO:0007669"/>
    <property type="project" value="InterPro"/>
</dbReference>
<accession>A0AAR2K0Y4</accession>
<dbReference type="PANTHER" id="PTHR15298">
    <property type="entry name" value="L-COA N-ACYLTRANSFERASE-RELATED"/>
    <property type="match status" value="1"/>
</dbReference>
<dbReference type="PROSITE" id="PS51186">
    <property type="entry name" value="GNAT"/>
    <property type="match status" value="1"/>
</dbReference>
<feature type="domain" description="N-acetyltransferase" evidence="2">
    <location>
        <begin position="232"/>
        <end position="366"/>
    </location>
</feature>
<name>A0AAR2K0Y4_PYGNA</name>
<dbReference type="InterPro" id="IPR015938">
    <property type="entry name" value="Glycine_N-acyltransferase_N"/>
</dbReference>
<keyword evidence="1" id="KW-0808">Transferase</keyword>
<comment type="similarity">
    <text evidence="1">Belongs to the glycine N-acyltransferase family.</text>
</comment>
<dbReference type="GO" id="GO:0005739">
    <property type="term" value="C:mitochondrion"/>
    <property type="evidence" value="ECO:0007669"/>
    <property type="project" value="InterPro"/>
</dbReference>
<dbReference type="Gene3D" id="3.40.630.30">
    <property type="match status" value="2"/>
</dbReference>
<dbReference type="Proteomes" id="UP001501920">
    <property type="component" value="Chromosome 5"/>
</dbReference>
<evidence type="ECO:0000256" key="1">
    <source>
        <dbReference type="RuleBase" id="RU368002"/>
    </source>
</evidence>
<keyword evidence="4" id="KW-1185">Reference proteome</keyword>
<dbReference type="InterPro" id="IPR016181">
    <property type="entry name" value="Acyl_CoA_acyltransferase"/>
</dbReference>
<dbReference type="CDD" id="cd04301">
    <property type="entry name" value="NAT_SF"/>
    <property type="match status" value="2"/>
</dbReference>
<keyword evidence="1" id="KW-0012">Acyltransferase</keyword>
<dbReference type="PANTHER" id="PTHR15298:SF15">
    <property type="entry name" value="GLYCINE N-ACYLTRANSFERASE-LIKE PROTEIN"/>
    <property type="match status" value="1"/>
</dbReference>
<organism evidence="3 4">
    <name type="scientific">Pygocentrus nattereri</name>
    <name type="common">Red-bellied piranha</name>
    <dbReference type="NCBI Taxonomy" id="42514"/>
    <lineage>
        <taxon>Eukaryota</taxon>
        <taxon>Metazoa</taxon>
        <taxon>Chordata</taxon>
        <taxon>Craniata</taxon>
        <taxon>Vertebrata</taxon>
        <taxon>Euteleostomi</taxon>
        <taxon>Actinopterygii</taxon>
        <taxon>Neopterygii</taxon>
        <taxon>Teleostei</taxon>
        <taxon>Ostariophysi</taxon>
        <taxon>Characiformes</taxon>
        <taxon>Characoidei</taxon>
        <taxon>Pygocentrus</taxon>
    </lineage>
</organism>
<reference evidence="3" key="3">
    <citation type="submission" date="2025-09" db="UniProtKB">
        <authorList>
            <consortium name="Ensembl"/>
        </authorList>
    </citation>
    <scope>IDENTIFICATION</scope>
</reference>
<evidence type="ECO:0000313" key="4">
    <source>
        <dbReference type="Proteomes" id="UP001501920"/>
    </source>
</evidence>
<dbReference type="InterPro" id="IPR013653">
    <property type="entry name" value="GCN5-like_dom"/>
</dbReference>
<dbReference type="InterPro" id="IPR010313">
    <property type="entry name" value="Glycine_N-acyltransferase"/>
</dbReference>
<proteinExistence type="inferred from homology"/>
<reference evidence="3 4" key="1">
    <citation type="submission" date="2020-10" db="EMBL/GenBank/DDBJ databases">
        <title>Pygocentrus nattereri (red-bellied piranha) genome, fPygNat1, primary haplotype.</title>
        <authorList>
            <person name="Myers G."/>
            <person name="Meyer A."/>
            <person name="Karagic N."/>
            <person name="Pippel M."/>
            <person name="Winkler S."/>
            <person name="Tracey A."/>
            <person name="Wood J."/>
            <person name="Formenti G."/>
            <person name="Howe K."/>
            <person name="Fedrigo O."/>
            <person name="Jarvis E.D."/>
        </authorList>
    </citation>
    <scope>NUCLEOTIDE SEQUENCE [LARGE SCALE GENOMIC DNA]</scope>
</reference>